<keyword evidence="2 6" id="KW-0812">Transmembrane</keyword>
<evidence type="ECO:0000256" key="3">
    <source>
        <dbReference type="ARBA" id="ARBA00022989"/>
    </source>
</evidence>
<evidence type="ECO:0000256" key="6">
    <source>
        <dbReference type="SAM" id="Phobius"/>
    </source>
</evidence>
<protein>
    <recommendedName>
        <fullName evidence="7">Rhodopsin domain-containing protein</fullName>
    </recommendedName>
</protein>
<feature type="transmembrane region" description="Helical" evidence="6">
    <location>
        <begin position="126"/>
        <end position="148"/>
    </location>
</feature>
<evidence type="ECO:0000256" key="1">
    <source>
        <dbReference type="ARBA" id="ARBA00004141"/>
    </source>
</evidence>
<keyword evidence="3 6" id="KW-1133">Transmembrane helix</keyword>
<evidence type="ECO:0000256" key="4">
    <source>
        <dbReference type="ARBA" id="ARBA00023136"/>
    </source>
</evidence>
<proteinExistence type="inferred from homology"/>
<feature type="transmembrane region" description="Helical" evidence="6">
    <location>
        <begin position="168"/>
        <end position="194"/>
    </location>
</feature>
<dbReference type="InterPro" id="IPR049326">
    <property type="entry name" value="Rhodopsin_dom_fungi"/>
</dbReference>
<dbReference type="GO" id="GO:0016020">
    <property type="term" value="C:membrane"/>
    <property type="evidence" value="ECO:0007669"/>
    <property type="project" value="UniProtKB-SubCell"/>
</dbReference>
<evidence type="ECO:0000259" key="7">
    <source>
        <dbReference type="Pfam" id="PF20684"/>
    </source>
</evidence>
<feature type="transmembrane region" description="Helical" evidence="6">
    <location>
        <begin position="53"/>
        <end position="75"/>
    </location>
</feature>
<dbReference type="InterPro" id="IPR052337">
    <property type="entry name" value="SAT4-like"/>
</dbReference>
<reference evidence="8" key="1">
    <citation type="journal article" date="2020" name="Stud. Mycol.">
        <title>101 Dothideomycetes genomes: a test case for predicting lifestyles and emergence of pathogens.</title>
        <authorList>
            <person name="Haridas S."/>
            <person name="Albert R."/>
            <person name="Binder M."/>
            <person name="Bloem J."/>
            <person name="Labutti K."/>
            <person name="Salamov A."/>
            <person name="Andreopoulos B."/>
            <person name="Baker S."/>
            <person name="Barry K."/>
            <person name="Bills G."/>
            <person name="Bluhm B."/>
            <person name="Cannon C."/>
            <person name="Castanera R."/>
            <person name="Culley D."/>
            <person name="Daum C."/>
            <person name="Ezra D."/>
            <person name="Gonzalez J."/>
            <person name="Henrissat B."/>
            <person name="Kuo A."/>
            <person name="Liang C."/>
            <person name="Lipzen A."/>
            <person name="Lutzoni F."/>
            <person name="Magnuson J."/>
            <person name="Mondo S."/>
            <person name="Nolan M."/>
            <person name="Ohm R."/>
            <person name="Pangilinan J."/>
            <person name="Park H.-J."/>
            <person name="Ramirez L."/>
            <person name="Alfaro M."/>
            <person name="Sun H."/>
            <person name="Tritt A."/>
            <person name="Yoshinaga Y."/>
            <person name="Zwiers L.-H."/>
            <person name="Turgeon B."/>
            <person name="Goodwin S."/>
            <person name="Spatafora J."/>
            <person name="Crous P."/>
            <person name="Grigoriev I."/>
        </authorList>
    </citation>
    <scope>NUCLEOTIDE SEQUENCE</scope>
    <source>
        <strain evidence="8">CBS 123094</strain>
    </source>
</reference>
<evidence type="ECO:0000256" key="5">
    <source>
        <dbReference type="ARBA" id="ARBA00038359"/>
    </source>
</evidence>
<dbReference type="OrthoDB" id="3934549at2759"/>
<keyword evidence="4 6" id="KW-0472">Membrane</keyword>
<dbReference type="AlphaFoldDB" id="A0A6A5WD16"/>
<comment type="similarity">
    <text evidence="5">Belongs to the SAT4 family.</text>
</comment>
<gene>
    <name evidence="8" type="ORF">P154DRAFT_300778</name>
</gene>
<organism evidence="8 9">
    <name type="scientific">Amniculicola lignicola CBS 123094</name>
    <dbReference type="NCBI Taxonomy" id="1392246"/>
    <lineage>
        <taxon>Eukaryota</taxon>
        <taxon>Fungi</taxon>
        <taxon>Dikarya</taxon>
        <taxon>Ascomycota</taxon>
        <taxon>Pezizomycotina</taxon>
        <taxon>Dothideomycetes</taxon>
        <taxon>Pleosporomycetidae</taxon>
        <taxon>Pleosporales</taxon>
        <taxon>Amniculicolaceae</taxon>
        <taxon>Amniculicola</taxon>
    </lineage>
</organism>
<name>A0A6A5WD16_9PLEO</name>
<accession>A0A6A5WD16</accession>
<evidence type="ECO:0000313" key="9">
    <source>
        <dbReference type="Proteomes" id="UP000799779"/>
    </source>
</evidence>
<dbReference type="PANTHER" id="PTHR33048:SF129">
    <property type="entry name" value="INTEGRAL MEMBRANE PROTEIN-RELATED"/>
    <property type="match status" value="1"/>
</dbReference>
<feature type="transmembrane region" description="Helical" evidence="6">
    <location>
        <begin position="95"/>
        <end position="119"/>
    </location>
</feature>
<dbReference type="Pfam" id="PF20684">
    <property type="entry name" value="Fung_rhodopsin"/>
    <property type="match status" value="1"/>
</dbReference>
<comment type="subcellular location">
    <subcellularLocation>
        <location evidence="1">Membrane</location>
        <topology evidence="1">Multi-pass membrane protein</topology>
    </subcellularLocation>
</comment>
<feature type="transmembrane region" description="Helical" evidence="6">
    <location>
        <begin position="20"/>
        <end position="41"/>
    </location>
</feature>
<dbReference type="Proteomes" id="UP000799779">
    <property type="component" value="Unassembled WGS sequence"/>
</dbReference>
<feature type="domain" description="Rhodopsin" evidence="7">
    <location>
        <begin position="38"/>
        <end position="270"/>
    </location>
</feature>
<dbReference type="PANTHER" id="PTHR33048">
    <property type="entry name" value="PTH11-LIKE INTEGRAL MEMBRANE PROTEIN (AFU_ORTHOLOGUE AFUA_5G11245)"/>
    <property type="match status" value="1"/>
</dbReference>
<keyword evidence="9" id="KW-1185">Reference proteome</keyword>
<evidence type="ECO:0000313" key="8">
    <source>
        <dbReference type="EMBL" id="KAF1997025.1"/>
    </source>
</evidence>
<feature type="transmembrane region" description="Helical" evidence="6">
    <location>
        <begin position="206"/>
        <end position="228"/>
    </location>
</feature>
<sequence length="388" mass="42399">MARVPTGEPPGSNVNLAPVVLGVTGSLYLILFALFAGRICTRLQFRKLGWDDLFLTLGLISALTQWALFMASTQYGAGRHSEFMDLARQGAARQLLFTSSIFYSPSITLVKICIAWMLLRLKHTRPWAFFLWSLIVVQVASCTASLAFQLLECAPSNQPTALCANPGISLVVLSITSTIGVCFNLILAGILFLLLRDPRRPLRDRIVISVLVCLATFAAAANLAATIFTTASYTNQDVLYNSGAISLWRIIEEQVAIIAACIPCLNFLFERSLRRLGFLPSIKNNTWPSSTHSSDADGDVNAYRLSTLRPTYSAMSFTISAKQGDAQDEAGDDVSLRSVSALEGGIIKTTEFRMEEEVLGGRRDAFDVSPMSWKLGEIPQVQGGWSVV</sequence>
<evidence type="ECO:0000256" key="2">
    <source>
        <dbReference type="ARBA" id="ARBA00022692"/>
    </source>
</evidence>
<feature type="transmembrane region" description="Helical" evidence="6">
    <location>
        <begin position="248"/>
        <end position="269"/>
    </location>
</feature>
<dbReference type="EMBL" id="ML977618">
    <property type="protein sequence ID" value="KAF1997025.1"/>
    <property type="molecule type" value="Genomic_DNA"/>
</dbReference>